<evidence type="ECO:0000256" key="7">
    <source>
        <dbReference type="PROSITE-ProRule" id="PRU01360"/>
    </source>
</evidence>
<evidence type="ECO:0000256" key="6">
    <source>
        <dbReference type="ARBA" id="ARBA00023237"/>
    </source>
</evidence>
<dbReference type="Pfam" id="PF14905">
    <property type="entry name" value="OMP_b-brl_3"/>
    <property type="match status" value="1"/>
</dbReference>
<keyword evidence="2 7" id="KW-0813">Transport</keyword>
<feature type="chain" id="PRO_5027021963" evidence="9">
    <location>
        <begin position="21"/>
        <end position="863"/>
    </location>
</feature>
<dbReference type="EMBL" id="CP047897">
    <property type="protein sequence ID" value="QHL89018.1"/>
    <property type="molecule type" value="Genomic_DNA"/>
</dbReference>
<protein>
    <submittedName>
        <fullName evidence="12">TonB-dependent receptor</fullName>
    </submittedName>
</protein>
<dbReference type="InterPro" id="IPR041700">
    <property type="entry name" value="OMP_b-brl_3"/>
</dbReference>
<feature type="domain" description="TonB-dependent receptor plug" evidence="10">
    <location>
        <begin position="165"/>
        <end position="248"/>
    </location>
</feature>
<keyword evidence="9" id="KW-0732">Signal</keyword>
<evidence type="ECO:0000256" key="3">
    <source>
        <dbReference type="ARBA" id="ARBA00022452"/>
    </source>
</evidence>
<keyword evidence="6 7" id="KW-0998">Cell outer membrane</keyword>
<keyword evidence="4 7" id="KW-0812">Transmembrane</keyword>
<dbReference type="InterPro" id="IPR039426">
    <property type="entry name" value="TonB-dep_rcpt-like"/>
</dbReference>
<dbReference type="AlphaFoldDB" id="A0A6P1P3W6"/>
<gene>
    <name evidence="12" type="ORF">GU926_16925</name>
</gene>
<evidence type="ECO:0000256" key="9">
    <source>
        <dbReference type="SAM" id="SignalP"/>
    </source>
</evidence>
<dbReference type="PROSITE" id="PS52016">
    <property type="entry name" value="TONB_DEPENDENT_REC_3"/>
    <property type="match status" value="1"/>
</dbReference>
<dbReference type="RefSeq" id="WP_160693965.1">
    <property type="nucleotide sequence ID" value="NZ_CP047897.1"/>
</dbReference>
<keyword evidence="12" id="KW-0675">Receptor</keyword>
<accession>A0A6P1P3W6</accession>
<dbReference type="InterPro" id="IPR036942">
    <property type="entry name" value="Beta-barrel_TonB_sf"/>
</dbReference>
<dbReference type="Pfam" id="PF07715">
    <property type="entry name" value="Plug"/>
    <property type="match status" value="1"/>
</dbReference>
<evidence type="ECO:0000259" key="11">
    <source>
        <dbReference type="Pfam" id="PF14905"/>
    </source>
</evidence>
<comment type="subcellular location">
    <subcellularLocation>
        <location evidence="1 7">Cell outer membrane</location>
        <topology evidence="1 7">Multi-pass membrane protein</topology>
    </subcellularLocation>
</comment>
<keyword evidence="13" id="KW-1185">Reference proteome</keyword>
<name>A0A6P1P3W6_9BACT</name>
<dbReference type="Proteomes" id="UP000464214">
    <property type="component" value="Chromosome"/>
</dbReference>
<feature type="domain" description="Outer membrane protein beta-barrel" evidence="11">
    <location>
        <begin position="437"/>
        <end position="832"/>
    </location>
</feature>
<reference evidence="12 13" key="1">
    <citation type="submission" date="2020-01" db="EMBL/GenBank/DDBJ databases">
        <authorList>
            <person name="Kim M."/>
        </authorList>
    </citation>
    <scope>NUCLEOTIDE SEQUENCE [LARGE SCALE GENOMIC DNA]</scope>
    <source>
        <strain evidence="12 13">BT10</strain>
    </source>
</reference>
<proteinExistence type="inferred from homology"/>
<dbReference type="Gene3D" id="2.40.170.20">
    <property type="entry name" value="TonB-dependent receptor, beta-barrel domain"/>
    <property type="match status" value="1"/>
</dbReference>
<evidence type="ECO:0000259" key="10">
    <source>
        <dbReference type="Pfam" id="PF07715"/>
    </source>
</evidence>
<dbReference type="InterPro" id="IPR037066">
    <property type="entry name" value="Plug_dom_sf"/>
</dbReference>
<dbReference type="InterPro" id="IPR012910">
    <property type="entry name" value="Plug_dom"/>
</dbReference>
<evidence type="ECO:0000256" key="8">
    <source>
        <dbReference type="SAM" id="MobiDB-lite"/>
    </source>
</evidence>
<dbReference type="SUPFAM" id="SSF56935">
    <property type="entry name" value="Porins"/>
    <property type="match status" value="1"/>
</dbReference>
<dbReference type="PANTHER" id="PTHR40980:SF4">
    <property type="entry name" value="TONB-DEPENDENT RECEPTOR-LIKE BETA-BARREL DOMAIN-CONTAINING PROTEIN"/>
    <property type="match status" value="1"/>
</dbReference>
<feature type="signal peptide" evidence="9">
    <location>
        <begin position="1"/>
        <end position="20"/>
    </location>
</feature>
<evidence type="ECO:0000256" key="4">
    <source>
        <dbReference type="ARBA" id="ARBA00022692"/>
    </source>
</evidence>
<dbReference type="Pfam" id="PF13620">
    <property type="entry name" value="CarboxypepD_reg"/>
    <property type="match status" value="1"/>
</dbReference>
<dbReference type="PANTHER" id="PTHR40980">
    <property type="entry name" value="PLUG DOMAIN-CONTAINING PROTEIN"/>
    <property type="match status" value="1"/>
</dbReference>
<keyword evidence="3 7" id="KW-1134">Transmembrane beta strand</keyword>
<organism evidence="12 13">
    <name type="scientific">Nibribacter ruber</name>
    <dbReference type="NCBI Taxonomy" id="2698458"/>
    <lineage>
        <taxon>Bacteria</taxon>
        <taxon>Pseudomonadati</taxon>
        <taxon>Bacteroidota</taxon>
        <taxon>Cytophagia</taxon>
        <taxon>Cytophagales</taxon>
        <taxon>Hymenobacteraceae</taxon>
        <taxon>Nibribacter</taxon>
    </lineage>
</organism>
<dbReference type="GO" id="GO:0009279">
    <property type="term" value="C:cell outer membrane"/>
    <property type="evidence" value="ECO:0007669"/>
    <property type="project" value="UniProtKB-SubCell"/>
</dbReference>
<dbReference type="KEGG" id="nib:GU926_16925"/>
<dbReference type="Gene3D" id="2.60.40.1120">
    <property type="entry name" value="Carboxypeptidase-like, regulatory domain"/>
    <property type="match status" value="1"/>
</dbReference>
<dbReference type="SUPFAM" id="SSF49464">
    <property type="entry name" value="Carboxypeptidase regulatory domain-like"/>
    <property type="match status" value="1"/>
</dbReference>
<comment type="similarity">
    <text evidence="7">Belongs to the TonB-dependent receptor family.</text>
</comment>
<keyword evidence="5 7" id="KW-0472">Membrane</keyword>
<evidence type="ECO:0000313" key="13">
    <source>
        <dbReference type="Proteomes" id="UP000464214"/>
    </source>
</evidence>
<evidence type="ECO:0000256" key="2">
    <source>
        <dbReference type="ARBA" id="ARBA00022448"/>
    </source>
</evidence>
<feature type="region of interest" description="Disordered" evidence="8">
    <location>
        <begin position="837"/>
        <end position="863"/>
    </location>
</feature>
<dbReference type="Gene3D" id="2.170.130.10">
    <property type="entry name" value="TonB-dependent receptor, plug domain"/>
    <property type="match status" value="1"/>
</dbReference>
<evidence type="ECO:0000256" key="5">
    <source>
        <dbReference type="ARBA" id="ARBA00023136"/>
    </source>
</evidence>
<evidence type="ECO:0000313" key="12">
    <source>
        <dbReference type="EMBL" id="QHL89018.1"/>
    </source>
</evidence>
<sequence>MKKFLLLTLLSCATTAPIWAQAPSPSARPAGAPTGAAPAMATLQGAGKITGTVADSSSSKPVEFATIALVNTTTGKTVDGTVTDEKGRFTLNKIPNGTYKLTISFIGYDTKELTQITISDKDQDHSFNKIELSPSQTRLKEVTVTGEKPLIEDKVDRMVYNAEKDITNTGGTAADVMRKVPSVSLDQDGNLQMRGSGNVRVLINGKPSTMMAGNVADALKQIPADVIKNVEVVTSPSAKYDAEGTAGIINIVTKKNNLQGVTGSTTLTTGTRASNGNANVSVKSGKLGVNVNAGMNMFYGKGEMNLSQMNQAERKDNPNTLLTNEGDNPSTAEIENKYVTKSLIQQLGSNRTNGRFGFGQLGLEYELDDKNSLAAGIRVNTGQFKMRSQQHATAFSANQLAGNASEFGNETLVNEYDLTMKNNNKRLSMDLNLDYTHLFKKPQQEFTFLTLYSTTDQDNEVFQTRYDLEGNTISYTNNNNEGENKELTFQADYAHPMPKNTLLEIGAKNIMRDVTSRSFYNGLASNGDFSYDQDVQAAYLSYGFNINKKTQVKFGGRYELTNVAADFVDAKQPDFKTDYDNFIPNVTVAYDLKPTMKVRASFTQRIQRPQLFFLNPYRQQQGPNLVVFGNPGLDAELTDAYELNYSTFFKTTSLNVSAYMRMTDNAIESVTDVINDTTFLTFKNIAKNKTYGMSFSGSTKPVPAWNINGNVNLYYVDLNAPFASNEGFMYNINLSSGYDFGKGVSAQFSGGFNAPRIALQGQMSAFSYHNLSIRKELFAKKGALSLGMDNPFRKALEFRNLQEGISQTSGLPFSTRTNVTQYNRGFRLTFEYRFGKLQQQGPPKRKKSIKNDDAKQGDGGGVQ</sequence>
<dbReference type="InterPro" id="IPR008969">
    <property type="entry name" value="CarboxyPept-like_regulatory"/>
</dbReference>
<evidence type="ECO:0000256" key="1">
    <source>
        <dbReference type="ARBA" id="ARBA00004571"/>
    </source>
</evidence>